<dbReference type="GeneID" id="54459092"/>
<keyword evidence="13" id="KW-1185">Reference proteome</keyword>
<evidence type="ECO:0000256" key="8">
    <source>
        <dbReference type="ARBA" id="ARBA00023242"/>
    </source>
</evidence>
<evidence type="ECO:0000256" key="6">
    <source>
        <dbReference type="ARBA" id="ARBA00023010"/>
    </source>
</evidence>
<keyword evidence="3" id="KW-0813">Transport</keyword>
<dbReference type="GO" id="GO:0000822">
    <property type="term" value="F:inositol hexakisphosphate binding"/>
    <property type="evidence" value="ECO:0007669"/>
    <property type="project" value="TreeGrafter"/>
</dbReference>
<evidence type="ECO:0000256" key="2">
    <source>
        <dbReference type="ARBA" id="ARBA00011056"/>
    </source>
</evidence>
<dbReference type="GO" id="GO:0031369">
    <property type="term" value="F:translation initiation factor binding"/>
    <property type="evidence" value="ECO:0007669"/>
    <property type="project" value="TreeGrafter"/>
</dbReference>
<dbReference type="InterPro" id="IPR038506">
    <property type="entry name" value="GLE1-like_sf"/>
</dbReference>
<dbReference type="Gene3D" id="1.25.40.510">
    <property type="entry name" value="GLE1-like"/>
    <property type="match status" value="1"/>
</dbReference>
<evidence type="ECO:0000256" key="10">
    <source>
        <dbReference type="ARBA" id="ARBA00029983"/>
    </source>
</evidence>
<dbReference type="GO" id="GO:0016973">
    <property type="term" value="P:poly(A)+ mRNA export from nucleus"/>
    <property type="evidence" value="ECO:0007669"/>
    <property type="project" value="InterPro"/>
</dbReference>
<protein>
    <recommendedName>
        <fullName evidence="9">mRNA export factor GLE1</fullName>
    </recommendedName>
    <alternativeName>
        <fullName evidence="10">Nucleoporin GLE1</fullName>
    </alternativeName>
</protein>
<evidence type="ECO:0000256" key="11">
    <source>
        <dbReference type="SAM" id="MobiDB-lite"/>
    </source>
</evidence>
<keyword evidence="8" id="KW-0539">Nucleus</keyword>
<dbReference type="GO" id="GO:0005543">
    <property type="term" value="F:phospholipid binding"/>
    <property type="evidence" value="ECO:0007669"/>
    <property type="project" value="TreeGrafter"/>
</dbReference>
<organism evidence="12">
    <name type="scientific">Mytilinidion resinicola</name>
    <dbReference type="NCBI Taxonomy" id="574789"/>
    <lineage>
        <taxon>Eukaryota</taxon>
        <taxon>Fungi</taxon>
        <taxon>Dikarya</taxon>
        <taxon>Ascomycota</taxon>
        <taxon>Pezizomycotina</taxon>
        <taxon>Dothideomycetes</taxon>
        <taxon>Pleosporomycetidae</taxon>
        <taxon>Mytilinidiales</taxon>
        <taxon>Mytilinidiaceae</taxon>
        <taxon>Mytilinidion</taxon>
    </lineage>
</organism>
<keyword evidence="7" id="KW-0906">Nuclear pore complex</keyword>
<evidence type="ECO:0000256" key="1">
    <source>
        <dbReference type="ARBA" id="ARBA00004567"/>
    </source>
</evidence>
<evidence type="ECO:0000256" key="3">
    <source>
        <dbReference type="ARBA" id="ARBA00022448"/>
    </source>
</evidence>
<dbReference type="PANTHER" id="PTHR12960">
    <property type="entry name" value="GLE-1-RELATED"/>
    <property type="match status" value="1"/>
</dbReference>
<evidence type="ECO:0000256" key="4">
    <source>
        <dbReference type="ARBA" id="ARBA00022816"/>
    </source>
</evidence>
<evidence type="ECO:0000313" key="13">
    <source>
        <dbReference type="Proteomes" id="UP000504636"/>
    </source>
</evidence>
<name>A0A6A6Y8B1_9PEZI</name>
<dbReference type="Pfam" id="PF07817">
    <property type="entry name" value="GLE1"/>
    <property type="match status" value="1"/>
</dbReference>
<dbReference type="GO" id="GO:0015031">
    <property type="term" value="P:protein transport"/>
    <property type="evidence" value="ECO:0007669"/>
    <property type="project" value="UniProtKB-KW"/>
</dbReference>
<evidence type="ECO:0000313" key="12">
    <source>
        <dbReference type="EMBL" id="KAF2804793.1"/>
    </source>
</evidence>
<accession>A0A6A6Y8B1</accession>
<keyword evidence="5" id="KW-0653">Protein transport</keyword>
<feature type="compositionally biased region" description="Basic and acidic residues" evidence="11">
    <location>
        <begin position="172"/>
        <end position="198"/>
    </location>
</feature>
<comment type="subcellular location">
    <subcellularLocation>
        <location evidence="1">Nucleus</location>
        <location evidence="1">Nuclear pore complex</location>
    </subcellularLocation>
</comment>
<sequence length="596" mass="67445">MPATPAHSSGSMESAYSPPSSTSSQSPTRYTYDSPTRQIYAETNRRRRRSNQRALEMIDSPSRQLIHEFGQMLLHKEANHNMRLDVASANYAKSQEEVLAAAADEHARILKYAEAELRIELMELERQRIAAEIEQSRRDEAKRIELLRIKRQEEDEAYEKKRREAAEQAERELREKKQKEDEEKEARRKAEIEAEQKRQAAQAEAEADRQAKAAADAEAAEKARQATLQAQQAQQSFQPPTAAQSSATPQHPQLSPSTLTATLLERKTAELAAREAEHKRYLDLHKALKTFREDVEAHHKRQSTDRDALGNIRRRVTAEMGKVSANKQSNAKAAASVRGILRDGVSSKFSYMSTVDIRKYIVQPIPAISQDSEAQYPTMLLYLLNIFAKRIVAQFISEGIKDFNPIDPIGLMAVSIFSDDEFKWKGVSMFDLMLAKLHAQCPVLYGIYGRENTERGRERLGWHREGGEWDDTTVHMDKMLALGAGFASMTLRQFNKKIPPIQANEFWRALECIVNVSSEEVTASHYYALQGMLKGFVEKFLVQFGPEAVVALKMAVIDFPKRVTDKTPNAESVRTAARTVDVLAAVWKRDLGLTLT</sequence>
<keyword evidence="4" id="KW-0509">mRNA transport</keyword>
<dbReference type="RefSeq" id="XP_033571757.1">
    <property type="nucleotide sequence ID" value="XM_033718199.1"/>
</dbReference>
<dbReference type="PANTHER" id="PTHR12960:SF0">
    <property type="entry name" value="MRNA EXPORT FACTOR GLE1"/>
    <property type="match status" value="1"/>
</dbReference>
<feature type="region of interest" description="Disordered" evidence="11">
    <location>
        <begin position="1"/>
        <end position="38"/>
    </location>
</feature>
<comment type="similarity">
    <text evidence="2">Belongs to the GLE1 family.</text>
</comment>
<reference evidence="14" key="3">
    <citation type="submission" date="2025-04" db="UniProtKB">
        <authorList>
            <consortium name="RefSeq"/>
        </authorList>
    </citation>
    <scope>IDENTIFICATION</scope>
    <source>
        <strain evidence="14">CBS 304.34</strain>
    </source>
</reference>
<evidence type="ECO:0000313" key="14">
    <source>
        <dbReference type="RefSeq" id="XP_033571757.1"/>
    </source>
</evidence>
<evidence type="ECO:0000256" key="9">
    <source>
        <dbReference type="ARBA" id="ARBA00026227"/>
    </source>
</evidence>
<keyword evidence="6" id="KW-0811">Translocation</keyword>
<dbReference type="Proteomes" id="UP000504636">
    <property type="component" value="Unplaced"/>
</dbReference>
<gene>
    <name evidence="12 14" type="ORF">BDZ99DRAFT_451227</name>
</gene>
<dbReference type="OrthoDB" id="420884at2759"/>
<feature type="compositionally biased region" description="Low complexity" evidence="11">
    <location>
        <begin position="8"/>
        <end position="32"/>
    </location>
</feature>
<dbReference type="AlphaFoldDB" id="A0A6A6Y8B1"/>
<dbReference type="GO" id="GO:0044614">
    <property type="term" value="C:nuclear pore cytoplasmic filaments"/>
    <property type="evidence" value="ECO:0007669"/>
    <property type="project" value="TreeGrafter"/>
</dbReference>
<feature type="compositionally biased region" description="Low complexity" evidence="11">
    <location>
        <begin position="225"/>
        <end position="247"/>
    </location>
</feature>
<evidence type="ECO:0000256" key="5">
    <source>
        <dbReference type="ARBA" id="ARBA00022927"/>
    </source>
</evidence>
<dbReference type="EMBL" id="MU003711">
    <property type="protein sequence ID" value="KAF2804793.1"/>
    <property type="molecule type" value="Genomic_DNA"/>
</dbReference>
<reference evidence="14" key="2">
    <citation type="submission" date="2020-04" db="EMBL/GenBank/DDBJ databases">
        <authorList>
            <consortium name="NCBI Genome Project"/>
        </authorList>
    </citation>
    <scope>NUCLEOTIDE SEQUENCE</scope>
    <source>
        <strain evidence="14">CBS 304.34</strain>
    </source>
</reference>
<evidence type="ECO:0000256" key="7">
    <source>
        <dbReference type="ARBA" id="ARBA00023132"/>
    </source>
</evidence>
<dbReference type="InterPro" id="IPR012476">
    <property type="entry name" value="GLE1"/>
</dbReference>
<reference evidence="12 14" key="1">
    <citation type="journal article" date="2020" name="Stud. Mycol.">
        <title>101 Dothideomycetes genomes: a test case for predicting lifestyles and emergence of pathogens.</title>
        <authorList>
            <person name="Haridas S."/>
            <person name="Albert R."/>
            <person name="Binder M."/>
            <person name="Bloem J."/>
            <person name="Labutti K."/>
            <person name="Salamov A."/>
            <person name="Andreopoulos B."/>
            <person name="Baker S."/>
            <person name="Barry K."/>
            <person name="Bills G."/>
            <person name="Bluhm B."/>
            <person name="Cannon C."/>
            <person name="Castanera R."/>
            <person name="Culley D."/>
            <person name="Daum C."/>
            <person name="Ezra D."/>
            <person name="Gonzalez J."/>
            <person name="Henrissat B."/>
            <person name="Kuo A."/>
            <person name="Liang C."/>
            <person name="Lipzen A."/>
            <person name="Lutzoni F."/>
            <person name="Magnuson J."/>
            <person name="Mondo S."/>
            <person name="Nolan M."/>
            <person name="Ohm R."/>
            <person name="Pangilinan J."/>
            <person name="Park H.-J."/>
            <person name="Ramirez L."/>
            <person name="Alfaro M."/>
            <person name="Sun H."/>
            <person name="Tritt A."/>
            <person name="Yoshinaga Y."/>
            <person name="Zwiers L.-H."/>
            <person name="Turgeon B."/>
            <person name="Goodwin S."/>
            <person name="Spatafora J."/>
            <person name="Crous P."/>
            <person name="Grigoriev I."/>
        </authorList>
    </citation>
    <scope>NUCLEOTIDE SEQUENCE</scope>
    <source>
        <strain evidence="12 14">CBS 304.34</strain>
    </source>
</reference>
<feature type="region of interest" description="Disordered" evidence="11">
    <location>
        <begin position="172"/>
        <end position="255"/>
    </location>
</feature>
<proteinExistence type="inferred from homology"/>
<dbReference type="GO" id="GO:0005737">
    <property type="term" value="C:cytoplasm"/>
    <property type="evidence" value="ECO:0007669"/>
    <property type="project" value="TreeGrafter"/>
</dbReference>